<dbReference type="RefSeq" id="WP_059350029.1">
    <property type="nucleotide sequence ID" value="NZ_LDYG01000002.1"/>
</dbReference>
<proteinExistence type="predicted"/>
<dbReference type="Proteomes" id="UP000074108">
    <property type="component" value="Unassembled WGS sequence"/>
</dbReference>
<evidence type="ECO:0000313" key="4">
    <source>
        <dbReference type="EMBL" id="KUP09211.1"/>
    </source>
</evidence>
<evidence type="ECO:0000259" key="2">
    <source>
        <dbReference type="Pfam" id="PF01909"/>
    </source>
</evidence>
<dbReference type="GO" id="GO:0016779">
    <property type="term" value="F:nucleotidyltransferase activity"/>
    <property type="evidence" value="ECO:0007669"/>
    <property type="project" value="InterPro"/>
</dbReference>
<dbReference type="PATRIC" id="fig|1150625.3.peg.176"/>
<dbReference type="InterPro" id="IPR025184">
    <property type="entry name" value="AadA_C"/>
</dbReference>
<accession>A0A147KC70</accession>
<keyword evidence="1" id="KW-0808">Transferase</keyword>
<dbReference type="InterPro" id="IPR043519">
    <property type="entry name" value="NT_sf"/>
</dbReference>
<name>A0A147KC70_9BACI</name>
<dbReference type="Gene3D" id="3.30.460.10">
    <property type="entry name" value="Beta Polymerase, domain 2"/>
    <property type="match status" value="1"/>
</dbReference>
<dbReference type="OrthoDB" id="1933376at2"/>
<feature type="domain" description="Polymerase nucleotidyl transferase" evidence="2">
    <location>
        <begin position="25"/>
        <end position="68"/>
    </location>
</feature>
<sequence length="267" mass="31304">MINTGFEPIIKQYIFLLEQAIPSQIDSIYLTGSIAINSYLEGRSDIDFCTILVKDLQPAEFKKVEKVHFTIQKMYPKTPLDGFYMTKKELQTLPQKPARVEYFNEGKWIYQSKMNRNSIDAFVLKSGISLKGNALVEYPYDVDWDIIVRDQVENVNTYWVNWKNKGKKPYTFNYFGLLGISNLLEWGILGIARIYYSVREHDVVSKLEAGDYALQHVPKEWHPIILEALRIRKGIPHSLYSSALKRRHDTLRFMEYMIKECNQFLIK</sequence>
<dbReference type="Pfam" id="PF01909">
    <property type="entry name" value="NTP_transf_2"/>
    <property type="match status" value="1"/>
</dbReference>
<evidence type="ECO:0008006" key="6">
    <source>
        <dbReference type="Google" id="ProtNLM"/>
    </source>
</evidence>
<protein>
    <recommendedName>
        <fullName evidence="6">Adenylyltransferase AadA C-terminal domain-containing protein</fullName>
    </recommendedName>
</protein>
<evidence type="ECO:0000256" key="1">
    <source>
        <dbReference type="ARBA" id="ARBA00022679"/>
    </source>
</evidence>
<evidence type="ECO:0000259" key="3">
    <source>
        <dbReference type="Pfam" id="PF13427"/>
    </source>
</evidence>
<comment type="caution">
    <text evidence="4">The sequence shown here is derived from an EMBL/GenBank/DDBJ whole genome shotgun (WGS) entry which is preliminary data.</text>
</comment>
<reference evidence="4 5" key="1">
    <citation type="journal article" date="2016" name="Front. Microbiol.">
        <title>Microevolution Analysis of Bacillus coahuilensis Unveils Differences in Phosphorus Acquisition Strategies and Their Regulation.</title>
        <authorList>
            <person name="Gomez-Lunar Z."/>
            <person name="Hernandez-Gonzalez I."/>
            <person name="Rodriguez-Torres M.D."/>
            <person name="Souza V."/>
            <person name="Olmedo-Alvarez G."/>
        </authorList>
    </citation>
    <scope>NUCLEOTIDE SEQUENCE [LARGE SCALE GENOMIC DNA]</scope>
    <source>
        <strain evidence="5">p1.1.43</strain>
    </source>
</reference>
<organism evidence="4 5">
    <name type="scientific">Bacillus coahuilensis p1.1.43</name>
    <dbReference type="NCBI Taxonomy" id="1150625"/>
    <lineage>
        <taxon>Bacteria</taxon>
        <taxon>Bacillati</taxon>
        <taxon>Bacillota</taxon>
        <taxon>Bacilli</taxon>
        <taxon>Bacillales</taxon>
        <taxon>Bacillaceae</taxon>
        <taxon>Bacillus</taxon>
    </lineage>
</organism>
<dbReference type="EMBL" id="LDYG01000002">
    <property type="protein sequence ID" value="KUP09211.1"/>
    <property type="molecule type" value="Genomic_DNA"/>
</dbReference>
<dbReference type="SUPFAM" id="SSF81301">
    <property type="entry name" value="Nucleotidyltransferase"/>
    <property type="match status" value="1"/>
</dbReference>
<dbReference type="STRING" id="1150625.Q75_00850"/>
<feature type="domain" description="Adenylyltransferase AadA C-terminal" evidence="3">
    <location>
        <begin position="188"/>
        <end position="258"/>
    </location>
</feature>
<dbReference type="Pfam" id="PF13427">
    <property type="entry name" value="AadA_C"/>
    <property type="match status" value="1"/>
</dbReference>
<dbReference type="InterPro" id="IPR002934">
    <property type="entry name" value="Polymerase_NTP_transf_dom"/>
</dbReference>
<gene>
    <name evidence="4" type="ORF">Q75_00850</name>
</gene>
<keyword evidence="5" id="KW-1185">Reference proteome</keyword>
<evidence type="ECO:0000313" key="5">
    <source>
        <dbReference type="Proteomes" id="UP000074108"/>
    </source>
</evidence>
<dbReference type="AlphaFoldDB" id="A0A147KC70"/>